<feature type="region of interest" description="Disordered" evidence="1">
    <location>
        <begin position="73"/>
        <end position="103"/>
    </location>
</feature>
<organism evidence="2 3">
    <name type="scientific">Trichoplax adhaerens</name>
    <name type="common">Trichoplax reptans</name>
    <dbReference type="NCBI Taxonomy" id="10228"/>
    <lineage>
        <taxon>Eukaryota</taxon>
        <taxon>Metazoa</taxon>
        <taxon>Placozoa</taxon>
        <taxon>Uniplacotomia</taxon>
        <taxon>Trichoplacea</taxon>
        <taxon>Trichoplacidae</taxon>
        <taxon>Trichoplax</taxon>
    </lineage>
</organism>
<dbReference type="InParanoid" id="B3S3N2"/>
<name>B3S3N2_TRIAD</name>
<dbReference type="GO" id="GO:2001256">
    <property type="term" value="P:regulation of store-operated calcium entry"/>
    <property type="evidence" value="ECO:0007669"/>
    <property type="project" value="InterPro"/>
</dbReference>
<dbReference type="Proteomes" id="UP000009022">
    <property type="component" value="Unassembled WGS sequence"/>
</dbReference>
<protein>
    <submittedName>
        <fullName evidence="2">Uncharacterized protein</fullName>
    </submittedName>
</protein>
<dbReference type="InterPro" id="IPR009567">
    <property type="entry name" value="SARAF"/>
</dbReference>
<dbReference type="EMBL" id="DS985249">
    <property type="protein sequence ID" value="EDV22307.1"/>
    <property type="molecule type" value="Genomic_DNA"/>
</dbReference>
<dbReference type="GO" id="GO:0005789">
    <property type="term" value="C:endoplasmic reticulum membrane"/>
    <property type="evidence" value="ECO:0007669"/>
    <property type="project" value="InterPro"/>
</dbReference>
<feature type="compositionally biased region" description="Low complexity" evidence="1">
    <location>
        <begin position="83"/>
        <end position="95"/>
    </location>
</feature>
<evidence type="ECO:0000313" key="3">
    <source>
        <dbReference type="Proteomes" id="UP000009022"/>
    </source>
</evidence>
<keyword evidence="3" id="KW-1185">Reference proteome</keyword>
<dbReference type="Pfam" id="PF06682">
    <property type="entry name" value="SARAF"/>
    <property type="match status" value="1"/>
</dbReference>
<dbReference type="RefSeq" id="XP_002114851.1">
    <property type="nucleotide sequence ID" value="XM_002114815.1"/>
</dbReference>
<reference evidence="2 3" key="1">
    <citation type="journal article" date="2008" name="Nature">
        <title>The Trichoplax genome and the nature of placozoans.</title>
        <authorList>
            <person name="Srivastava M."/>
            <person name="Begovic E."/>
            <person name="Chapman J."/>
            <person name="Putnam N.H."/>
            <person name="Hellsten U."/>
            <person name="Kawashima T."/>
            <person name="Kuo A."/>
            <person name="Mitros T."/>
            <person name="Salamov A."/>
            <person name="Carpenter M.L."/>
            <person name="Signorovitch A.Y."/>
            <person name="Moreno M.A."/>
            <person name="Kamm K."/>
            <person name="Grimwood J."/>
            <person name="Schmutz J."/>
            <person name="Shapiro H."/>
            <person name="Grigoriev I.V."/>
            <person name="Buss L.W."/>
            <person name="Schierwater B."/>
            <person name="Dellaporta S.L."/>
            <person name="Rokhsar D.S."/>
        </authorList>
    </citation>
    <scope>NUCLEOTIDE SEQUENCE [LARGE SCALE GENOMIC DNA]</scope>
    <source>
        <strain evidence="2 3">Grell-BS-1999</strain>
    </source>
</reference>
<dbReference type="AlphaFoldDB" id="B3S3N2"/>
<evidence type="ECO:0000313" key="2">
    <source>
        <dbReference type="EMBL" id="EDV22307.1"/>
    </source>
</evidence>
<evidence type="ECO:0000256" key="1">
    <source>
        <dbReference type="SAM" id="MobiDB-lite"/>
    </source>
</evidence>
<accession>B3S3N2</accession>
<dbReference type="KEGG" id="tad:TRIADDRAFT_64131"/>
<dbReference type="CTD" id="6756064"/>
<gene>
    <name evidence="2" type="ORF">TRIADDRAFT_64131</name>
</gene>
<sequence length="103" mass="11148">MDNKLLICTPQDCSQGRTSTGYSDTNQANHGNFWTGAAAGGFLGYLFGSSRSHQAGYYDSNYYSPSRSYFGHGTHTVHHHHNNSSSSSHGSHTSSGFGGTKRR</sequence>
<dbReference type="GeneID" id="6756064"/>
<dbReference type="OMA" id="THAGNEN"/>
<proteinExistence type="predicted"/>
<dbReference type="HOGENOM" id="CLU_2267149_0_0_1"/>